<keyword evidence="3" id="KW-1003">Cell membrane</keyword>
<comment type="subcellular location">
    <subcellularLocation>
        <location evidence="1">Cell membrane</location>
        <topology evidence="1">Multi-pass membrane protein</topology>
    </subcellularLocation>
</comment>
<evidence type="ECO:0000256" key="1">
    <source>
        <dbReference type="ARBA" id="ARBA00004651"/>
    </source>
</evidence>
<dbReference type="InterPro" id="IPR007227">
    <property type="entry name" value="Cell_shape_determining_MreD"/>
</dbReference>
<sequence length="174" mass="19224">MKMQSIVLLTLLAFLVQTSLFPWLVPAAFSDRLLPHFTFVLVLYAALYRSRHAALLLGAGFGLLQDIVFRGHLLGLHAYAMGLIAYLIGLLLGGRRLTMLSALAIVAIGSLLYDIAVYYVYDVFRFTSEPLALALQHHIFPSLFLQLAFALAVYIPIRRAFEGKSRAKPAASAD</sequence>
<dbReference type="GO" id="GO:0008360">
    <property type="term" value="P:regulation of cell shape"/>
    <property type="evidence" value="ECO:0007669"/>
    <property type="project" value="UniProtKB-KW"/>
</dbReference>
<evidence type="ECO:0000256" key="8">
    <source>
        <dbReference type="SAM" id="Phobius"/>
    </source>
</evidence>
<proteinExistence type="inferred from homology"/>
<evidence type="ECO:0000256" key="3">
    <source>
        <dbReference type="ARBA" id="ARBA00022475"/>
    </source>
</evidence>
<dbReference type="Proteomes" id="UP000502136">
    <property type="component" value="Chromosome"/>
</dbReference>
<keyword evidence="5" id="KW-0133">Cell shape</keyword>
<keyword evidence="10" id="KW-1185">Reference proteome</keyword>
<dbReference type="Pfam" id="PF04093">
    <property type="entry name" value="MreD"/>
    <property type="match status" value="1"/>
</dbReference>
<evidence type="ECO:0000256" key="7">
    <source>
        <dbReference type="ARBA" id="ARBA00023136"/>
    </source>
</evidence>
<feature type="transmembrane region" description="Helical" evidence="8">
    <location>
        <begin position="99"/>
        <end position="119"/>
    </location>
</feature>
<comment type="similarity">
    <text evidence="2">Belongs to the MreD family.</text>
</comment>
<keyword evidence="6 8" id="KW-1133">Transmembrane helix</keyword>
<protein>
    <submittedName>
        <fullName evidence="9">Rod shape-determining protein MreD</fullName>
    </submittedName>
</protein>
<accession>A0A6H2GZU7</accession>
<evidence type="ECO:0000256" key="4">
    <source>
        <dbReference type="ARBA" id="ARBA00022692"/>
    </source>
</evidence>
<feature type="transmembrane region" description="Helical" evidence="8">
    <location>
        <begin position="73"/>
        <end position="92"/>
    </location>
</feature>
<reference evidence="9 10" key="1">
    <citation type="submission" date="2020-04" db="EMBL/GenBank/DDBJ databases">
        <title>Novel Paenibacillus strain UniB2 isolated from commercial digestive syrup.</title>
        <authorList>
            <person name="Thorat V."/>
            <person name="Kirdat K."/>
            <person name="Tiwarekar B."/>
            <person name="Yadav A."/>
        </authorList>
    </citation>
    <scope>NUCLEOTIDE SEQUENCE [LARGE SCALE GENOMIC DNA]</scope>
    <source>
        <strain evidence="9 10">UniB2</strain>
    </source>
</reference>
<evidence type="ECO:0000256" key="5">
    <source>
        <dbReference type="ARBA" id="ARBA00022960"/>
    </source>
</evidence>
<dbReference type="NCBIfam" id="TIGR03426">
    <property type="entry name" value="shape_MreD"/>
    <property type="match status" value="1"/>
</dbReference>
<keyword evidence="7 8" id="KW-0472">Membrane</keyword>
<feature type="transmembrane region" description="Helical" evidence="8">
    <location>
        <begin position="139"/>
        <end position="157"/>
    </location>
</feature>
<dbReference type="KEGG" id="palr:HGI30_16105"/>
<evidence type="ECO:0000313" key="9">
    <source>
        <dbReference type="EMBL" id="QJC52940.1"/>
    </source>
</evidence>
<dbReference type="AlphaFoldDB" id="A0A6H2GZU7"/>
<gene>
    <name evidence="9" type="primary">mreD</name>
    <name evidence="9" type="ORF">HGI30_16105</name>
</gene>
<dbReference type="RefSeq" id="WP_168908489.1">
    <property type="nucleotide sequence ID" value="NZ_CP051428.1"/>
</dbReference>
<keyword evidence="4 8" id="KW-0812">Transmembrane</keyword>
<dbReference type="GO" id="GO:0005886">
    <property type="term" value="C:plasma membrane"/>
    <property type="evidence" value="ECO:0007669"/>
    <property type="project" value="UniProtKB-SubCell"/>
</dbReference>
<dbReference type="EMBL" id="CP051428">
    <property type="protein sequence ID" value="QJC52940.1"/>
    <property type="molecule type" value="Genomic_DNA"/>
</dbReference>
<organism evidence="9 10">
    <name type="scientific">Paenibacillus albicereus</name>
    <dbReference type="NCBI Taxonomy" id="2726185"/>
    <lineage>
        <taxon>Bacteria</taxon>
        <taxon>Bacillati</taxon>
        <taxon>Bacillota</taxon>
        <taxon>Bacilli</taxon>
        <taxon>Bacillales</taxon>
        <taxon>Paenibacillaceae</taxon>
        <taxon>Paenibacillus</taxon>
    </lineage>
</organism>
<evidence type="ECO:0000313" key="10">
    <source>
        <dbReference type="Proteomes" id="UP000502136"/>
    </source>
</evidence>
<name>A0A6H2GZU7_9BACL</name>
<evidence type="ECO:0000256" key="6">
    <source>
        <dbReference type="ARBA" id="ARBA00022989"/>
    </source>
</evidence>
<evidence type="ECO:0000256" key="2">
    <source>
        <dbReference type="ARBA" id="ARBA00007776"/>
    </source>
</evidence>